<evidence type="ECO:0000313" key="3">
    <source>
        <dbReference type="EMBL" id="KAK8761209.1"/>
    </source>
</evidence>
<sequence>MIVDVFEMVLVAVGAVLTAVLIWLLMRKYDRDHNVVTSHTISPAAFSDTIVSPASPSTSSPPGAAKKDVVVASDIAASASAGGPLAVQDSQDVLKSHPLASPPGGQEAAQASPRRIYLT</sequence>
<gene>
    <name evidence="3" type="ORF">V5799_027527</name>
</gene>
<evidence type="ECO:0000256" key="1">
    <source>
        <dbReference type="SAM" id="MobiDB-lite"/>
    </source>
</evidence>
<reference evidence="3 4" key="1">
    <citation type="journal article" date="2023" name="Arcadia Sci">
        <title>De novo assembly of a long-read Amblyomma americanum tick genome.</title>
        <authorList>
            <person name="Chou S."/>
            <person name="Poskanzer K.E."/>
            <person name="Rollins M."/>
            <person name="Thuy-Boun P.S."/>
        </authorList>
    </citation>
    <scope>NUCLEOTIDE SEQUENCE [LARGE SCALE GENOMIC DNA]</scope>
    <source>
        <strain evidence="3">F_SG_1</strain>
        <tissue evidence="3">Salivary glands</tissue>
    </source>
</reference>
<keyword evidence="4" id="KW-1185">Reference proteome</keyword>
<name>A0AAQ4DFG9_AMBAM</name>
<organism evidence="3 4">
    <name type="scientific">Amblyomma americanum</name>
    <name type="common">Lone star tick</name>
    <dbReference type="NCBI Taxonomy" id="6943"/>
    <lineage>
        <taxon>Eukaryota</taxon>
        <taxon>Metazoa</taxon>
        <taxon>Ecdysozoa</taxon>
        <taxon>Arthropoda</taxon>
        <taxon>Chelicerata</taxon>
        <taxon>Arachnida</taxon>
        <taxon>Acari</taxon>
        <taxon>Parasitiformes</taxon>
        <taxon>Ixodida</taxon>
        <taxon>Ixodoidea</taxon>
        <taxon>Ixodidae</taxon>
        <taxon>Amblyomminae</taxon>
        <taxon>Amblyomma</taxon>
    </lineage>
</organism>
<dbReference type="Proteomes" id="UP001321473">
    <property type="component" value="Unassembled WGS sequence"/>
</dbReference>
<evidence type="ECO:0000256" key="2">
    <source>
        <dbReference type="SAM" id="Phobius"/>
    </source>
</evidence>
<feature type="transmembrane region" description="Helical" evidence="2">
    <location>
        <begin position="6"/>
        <end position="26"/>
    </location>
</feature>
<keyword evidence="2" id="KW-0812">Transmembrane</keyword>
<comment type="caution">
    <text evidence="3">The sequence shown here is derived from an EMBL/GenBank/DDBJ whole genome shotgun (WGS) entry which is preliminary data.</text>
</comment>
<proteinExistence type="predicted"/>
<accession>A0AAQ4DFG9</accession>
<dbReference type="EMBL" id="JARKHS020031434">
    <property type="protein sequence ID" value="KAK8761209.1"/>
    <property type="molecule type" value="Genomic_DNA"/>
</dbReference>
<keyword evidence="2" id="KW-0472">Membrane</keyword>
<feature type="region of interest" description="Disordered" evidence="1">
    <location>
        <begin position="92"/>
        <end position="119"/>
    </location>
</feature>
<keyword evidence="2" id="KW-1133">Transmembrane helix</keyword>
<dbReference type="AlphaFoldDB" id="A0AAQ4DFG9"/>
<evidence type="ECO:0000313" key="4">
    <source>
        <dbReference type="Proteomes" id="UP001321473"/>
    </source>
</evidence>
<protein>
    <submittedName>
        <fullName evidence="3">Uncharacterized protein</fullName>
    </submittedName>
</protein>